<evidence type="ECO:0000256" key="1">
    <source>
        <dbReference type="SAM" id="MobiDB-lite"/>
    </source>
</evidence>
<dbReference type="EMBL" id="PP511567">
    <property type="protein sequence ID" value="XCD05493.1"/>
    <property type="molecule type" value="Genomic_DNA"/>
</dbReference>
<proteinExistence type="predicted"/>
<feature type="region of interest" description="Disordered" evidence="1">
    <location>
        <begin position="165"/>
        <end position="188"/>
    </location>
</feature>
<dbReference type="Pfam" id="PF09675">
    <property type="entry name" value="Chlamy_scaf"/>
    <property type="match status" value="1"/>
</dbReference>
<dbReference type="InterPro" id="IPR014131">
    <property type="entry name" value="Chlamydia_phage_Vp3"/>
</dbReference>
<protein>
    <submittedName>
        <fullName evidence="3">Internal scaffolding protein</fullName>
    </submittedName>
</protein>
<reference evidence="3" key="1">
    <citation type="submission" date="2024-03" db="EMBL/GenBank/DDBJ databases">
        <title>Diverse circular DNA viruses in blood, oral, and fecal samples of captive lemurs.</title>
        <authorList>
            <person name="Paietta E.N."/>
            <person name="Kraberger S."/>
            <person name="Lund M.C."/>
            <person name="Custer J.M."/>
            <person name="Vargas K.M."/>
            <person name="Ehmke E.E."/>
            <person name="Yoder A.D."/>
            <person name="Varsani A."/>
        </authorList>
    </citation>
    <scope>NUCLEOTIDE SEQUENCE</scope>
    <source>
        <strain evidence="2">Duke_24FS_94</strain>
        <strain evidence="3">Duke_26_76</strain>
    </source>
</reference>
<sequence>MVNRLRILHPQPNRSGLPRNEVLFLFKTQFDKHERIFQNPGSPVKVTYAPQYDKNGVLDLVVSGQENLYDYIQSFAESCDIHVLLDRYRDGDASVLSRVQGFYGDVTDMPKTYAEVLNSVIAGENAFMKLPVEIRAEFNHSFAEWMAAMDQPNFVDRMAKFDKNASVSTDTTEGRVSTEQSQEGGKTE</sequence>
<evidence type="ECO:0000313" key="2">
    <source>
        <dbReference type="EMBL" id="XCD05493.1"/>
    </source>
</evidence>
<organism evidence="3">
    <name type="scientific">Dulem virus 143</name>
    <dbReference type="NCBI Taxonomy" id="3145620"/>
    <lineage>
        <taxon>Viruses</taxon>
        <taxon>Monodnaviria</taxon>
        <taxon>Sangervirae</taxon>
        <taxon>Phixviricota</taxon>
        <taxon>Malgrandaviricetes</taxon>
        <taxon>Petitvirales</taxon>
        <taxon>Microviridae</taxon>
        <taxon>Microvirus</taxon>
    </lineage>
</organism>
<evidence type="ECO:0000313" key="3">
    <source>
        <dbReference type="EMBL" id="XCD07067.1"/>
    </source>
</evidence>
<accession>A0AAU8B5V5</accession>
<name>A0AAU8B5V5_9VIRU</name>
<dbReference type="EMBL" id="PP511747">
    <property type="protein sequence ID" value="XCD07067.1"/>
    <property type="molecule type" value="Genomic_DNA"/>
</dbReference>